<sequence>MARLLRFDSIGVSVCLVLLSLLLPRCAAGEDGLGESDGVIDADPDLVDLDALIPAEAPDQNSGGAEAASFALQRSTRASGSAVVALRLVSAVRSTTPEQLKNEIVAAEAALALRAEVDGLPVVYDSPAVSISLRKVSAGALTANGAELECPDGASIKIPADPRVKGRNGGPVTVSVTSYHAGEGIKDIPSVKYGAERRVRHVVGGPDGVSAGAAKKEDRVDFFMTKNSVSWRGTVDVKVPGLAAQVPAHDRPWTPYGSADDQLYPEEKAEVRKELEKLAASPDIDERLRGYRRLARRWHPDKHQGEEEKERATAVFEYLQEVREALGLGSQRSSGGK</sequence>
<proteinExistence type="predicted"/>
<protein>
    <recommendedName>
        <fullName evidence="2">J domain-containing protein</fullName>
    </recommendedName>
</protein>
<dbReference type="Proteomes" id="UP000626109">
    <property type="component" value="Unassembled WGS sequence"/>
</dbReference>
<comment type="caution">
    <text evidence="3">The sequence shown here is derived from an EMBL/GenBank/DDBJ whole genome shotgun (WGS) entry which is preliminary data.</text>
</comment>
<evidence type="ECO:0000313" key="3">
    <source>
        <dbReference type="EMBL" id="CAE8635984.1"/>
    </source>
</evidence>
<gene>
    <name evidence="3" type="ORF">PGLA1383_LOCUS51524</name>
    <name evidence="4" type="ORF">PGLA2088_LOCUS21230</name>
</gene>
<evidence type="ECO:0000313" key="4">
    <source>
        <dbReference type="EMBL" id="CAE8679162.1"/>
    </source>
</evidence>
<dbReference type="EMBL" id="CAJNNW010025745">
    <property type="protein sequence ID" value="CAE8679162.1"/>
    <property type="molecule type" value="Genomic_DNA"/>
</dbReference>
<accession>A0A813HE70</accession>
<evidence type="ECO:0000313" key="5">
    <source>
        <dbReference type="Proteomes" id="UP000654075"/>
    </source>
</evidence>
<dbReference type="InterPro" id="IPR036869">
    <property type="entry name" value="J_dom_sf"/>
</dbReference>
<dbReference type="PROSITE" id="PS50076">
    <property type="entry name" value="DNAJ_2"/>
    <property type="match status" value="1"/>
</dbReference>
<reference evidence="3" key="1">
    <citation type="submission" date="2021-02" db="EMBL/GenBank/DDBJ databases">
        <authorList>
            <person name="Dougan E. K."/>
            <person name="Rhodes N."/>
            <person name="Thang M."/>
            <person name="Chan C."/>
        </authorList>
    </citation>
    <scope>NUCLEOTIDE SEQUENCE</scope>
</reference>
<dbReference type="OrthoDB" id="415560at2759"/>
<organism evidence="3 5">
    <name type="scientific">Polarella glacialis</name>
    <name type="common">Dinoflagellate</name>
    <dbReference type="NCBI Taxonomy" id="89957"/>
    <lineage>
        <taxon>Eukaryota</taxon>
        <taxon>Sar</taxon>
        <taxon>Alveolata</taxon>
        <taxon>Dinophyceae</taxon>
        <taxon>Suessiales</taxon>
        <taxon>Suessiaceae</taxon>
        <taxon>Polarella</taxon>
    </lineage>
</organism>
<dbReference type="EMBL" id="CAJNNV010031383">
    <property type="protein sequence ID" value="CAE8635984.1"/>
    <property type="molecule type" value="Genomic_DNA"/>
</dbReference>
<dbReference type="Gene3D" id="1.10.287.110">
    <property type="entry name" value="DnaJ domain"/>
    <property type="match status" value="1"/>
</dbReference>
<dbReference type="AlphaFoldDB" id="A0A813HE70"/>
<feature type="signal peptide" evidence="1">
    <location>
        <begin position="1"/>
        <end position="29"/>
    </location>
</feature>
<dbReference type="CDD" id="cd06257">
    <property type="entry name" value="DnaJ"/>
    <property type="match status" value="1"/>
</dbReference>
<feature type="domain" description="J" evidence="2">
    <location>
        <begin position="271"/>
        <end position="337"/>
    </location>
</feature>
<keyword evidence="1" id="KW-0732">Signal</keyword>
<feature type="chain" id="PRO_5035682418" description="J domain-containing protein" evidence="1">
    <location>
        <begin position="30"/>
        <end position="337"/>
    </location>
</feature>
<evidence type="ECO:0000256" key="1">
    <source>
        <dbReference type="SAM" id="SignalP"/>
    </source>
</evidence>
<dbReference type="InterPro" id="IPR001623">
    <property type="entry name" value="DnaJ_domain"/>
</dbReference>
<name>A0A813HE70_POLGL</name>
<dbReference type="SUPFAM" id="SSF46565">
    <property type="entry name" value="Chaperone J-domain"/>
    <property type="match status" value="1"/>
</dbReference>
<evidence type="ECO:0000259" key="2">
    <source>
        <dbReference type="PROSITE" id="PS50076"/>
    </source>
</evidence>
<dbReference type="Proteomes" id="UP000654075">
    <property type="component" value="Unassembled WGS sequence"/>
</dbReference>
<keyword evidence="5" id="KW-1185">Reference proteome</keyword>